<dbReference type="InterPro" id="IPR004206">
    <property type="entry name" value="mRNA_triPase_Cet1"/>
</dbReference>
<comment type="caution">
    <text evidence="11">The sequence shown here is derived from an EMBL/GenBank/DDBJ whole genome shotgun (WGS) entry which is preliminary data.</text>
</comment>
<evidence type="ECO:0000256" key="2">
    <source>
        <dbReference type="ARBA" id="ARBA00004123"/>
    </source>
</evidence>
<evidence type="ECO:0000313" key="11">
    <source>
        <dbReference type="EMBL" id="TKA78711.1"/>
    </source>
</evidence>
<evidence type="ECO:0000256" key="3">
    <source>
        <dbReference type="ARBA" id="ARBA00006345"/>
    </source>
</evidence>
<evidence type="ECO:0000256" key="5">
    <source>
        <dbReference type="ARBA" id="ARBA00022801"/>
    </source>
</evidence>
<comment type="cofactor">
    <cofactor evidence="1 8">
        <name>Mg(2+)</name>
        <dbReference type="ChEBI" id="CHEBI:18420"/>
    </cofactor>
</comment>
<dbReference type="Proteomes" id="UP000308768">
    <property type="component" value="Unassembled WGS sequence"/>
</dbReference>
<organism evidence="11 12">
    <name type="scientific">Cryomyces minteri</name>
    <dbReference type="NCBI Taxonomy" id="331657"/>
    <lineage>
        <taxon>Eukaryota</taxon>
        <taxon>Fungi</taxon>
        <taxon>Dikarya</taxon>
        <taxon>Ascomycota</taxon>
        <taxon>Pezizomycotina</taxon>
        <taxon>Dothideomycetes</taxon>
        <taxon>Dothideomycetes incertae sedis</taxon>
        <taxon>Cryomyces</taxon>
    </lineage>
</organism>
<protein>
    <recommendedName>
        <fullName evidence="8">mRNA-capping enzyme subunit beta</fullName>
        <ecNumber evidence="8">3.6.1.74</ecNumber>
    </recommendedName>
    <alternativeName>
        <fullName evidence="8">mRNA 5'-phosphatase</fullName>
    </alternativeName>
    <alternativeName>
        <fullName evidence="8">mRNA 5'-triphosphate monophosphatase</fullName>
    </alternativeName>
</protein>
<evidence type="ECO:0000256" key="9">
    <source>
        <dbReference type="SAM" id="SignalP"/>
    </source>
</evidence>
<comment type="similarity">
    <text evidence="3 8">Belongs to the fungal TPase family.</text>
</comment>
<keyword evidence="4 8" id="KW-0507">mRNA processing</keyword>
<evidence type="ECO:0000256" key="4">
    <source>
        <dbReference type="ARBA" id="ARBA00022664"/>
    </source>
</evidence>
<dbReference type="STRING" id="331657.A0A4U0XQ54"/>
<accession>A0A4U0XQ54</accession>
<dbReference type="InterPro" id="IPR033469">
    <property type="entry name" value="CYTH-like_dom_sf"/>
</dbReference>
<dbReference type="InterPro" id="IPR037009">
    <property type="entry name" value="mRNA_triPase_Cet1_sf"/>
</dbReference>
<keyword evidence="8" id="KW-0506">mRNA capping</keyword>
<dbReference type="GO" id="GO:0000287">
    <property type="term" value="F:magnesium ion binding"/>
    <property type="evidence" value="ECO:0007669"/>
    <property type="project" value="InterPro"/>
</dbReference>
<reference evidence="11 12" key="1">
    <citation type="submission" date="2017-03" db="EMBL/GenBank/DDBJ databases">
        <title>Genomes of endolithic fungi from Antarctica.</title>
        <authorList>
            <person name="Coleine C."/>
            <person name="Masonjones S."/>
            <person name="Stajich J.E."/>
        </authorList>
    </citation>
    <scope>NUCLEOTIDE SEQUENCE [LARGE SCALE GENOMIC DNA]</scope>
    <source>
        <strain evidence="11 12">CCFEE 5187</strain>
    </source>
</reference>
<comment type="subcellular location">
    <subcellularLocation>
        <location evidence="2 8">Nucleus</location>
    </subcellularLocation>
</comment>
<evidence type="ECO:0000256" key="6">
    <source>
        <dbReference type="ARBA" id="ARBA00023242"/>
    </source>
</evidence>
<dbReference type="GO" id="GO:0006370">
    <property type="term" value="P:7-methylguanosine mRNA capping"/>
    <property type="evidence" value="ECO:0007669"/>
    <property type="project" value="UniProtKB-UniRule"/>
</dbReference>
<name>A0A4U0XQ54_9PEZI</name>
<dbReference type="InterPro" id="IPR040442">
    <property type="entry name" value="Pyrv_kinase-like_dom_sf"/>
</dbReference>
<comment type="catalytic activity">
    <reaction evidence="7">
        <text>a 5'-end triphospho-ribonucleoside in mRNA + H2O = a 5'-end diphospho-ribonucleoside in mRNA + phosphate + H(+)</text>
        <dbReference type="Rhea" id="RHEA:67004"/>
        <dbReference type="Rhea" id="RHEA-COMP:17164"/>
        <dbReference type="Rhea" id="RHEA-COMP:17165"/>
        <dbReference type="ChEBI" id="CHEBI:15377"/>
        <dbReference type="ChEBI" id="CHEBI:15378"/>
        <dbReference type="ChEBI" id="CHEBI:43474"/>
        <dbReference type="ChEBI" id="CHEBI:167616"/>
        <dbReference type="ChEBI" id="CHEBI:167618"/>
        <dbReference type="EC" id="3.6.1.74"/>
    </reaction>
    <physiologicalReaction direction="left-to-right" evidence="7">
        <dbReference type="Rhea" id="RHEA:67005"/>
    </physiologicalReaction>
</comment>
<comment type="subunit">
    <text evidence="8">Heterodimer. The mRNA-capping enzyme is composed of two separate chains alpha and beta, respectively a mRNA guanylyltransferase and an mRNA 5'-triphosphate monophosphatase.</text>
</comment>
<feature type="signal peptide" evidence="9">
    <location>
        <begin position="1"/>
        <end position="16"/>
    </location>
</feature>
<dbReference type="AlphaFoldDB" id="A0A4U0XQ54"/>
<dbReference type="EMBL" id="NAJN01000130">
    <property type="protein sequence ID" value="TKA78711.1"/>
    <property type="molecule type" value="Genomic_DNA"/>
</dbReference>
<dbReference type="Gene3D" id="3.20.100.10">
    <property type="entry name" value="mRNA triphosphatase Cet1-like"/>
    <property type="match status" value="1"/>
</dbReference>
<dbReference type="Gene3D" id="3.20.20.60">
    <property type="entry name" value="Phosphoenolpyruvate-binding domains"/>
    <property type="match status" value="1"/>
</dbReference>
<feature type="domain" description="mRNA triphosphatase Cet1-like" evidence="10">
    <location>
        <begin position="287"/>
        <end position="495"/>
    </location>
</feature>
<dbReference type="OrthoDB" id="272147at2759"/>
<dbReference type="PANTHER" id="PTHR28118">
    <property type="entry name" value="POLYNUCLEOTIDE 5'-TRIPHOSPHATASE-RELATED"/>
    <property type="match status" value="1"/>
</dbReference>
<evidence type="ECO:0000256" key="7">
    <source>
        <dbReference type="ARBA" id="ARBA00047740"/>
    </source>
</evidence>
<dbReference type="PANTHER" id="PTHR28118:SF1">
    <property type="entry name" value="POLYNUCLEOTIDE 5'-TRIPHOSPHATASE CTL1-RELATED"/>
    <property type="match status" value="1"/>
</dbReference>
<dbReference type="GO" id="GO:0031533">
    <property type="term" value="C:mRNA capping enzyme complex"/>
    <property type="evidence" value="ECO:0007669"/>
    <property type="project" value="UniProtKB-UniRule"/>
</dbReference>
<keyword evidence="6 8" id="KW-0539">Nucleus</keyword>
<keyword evidence="5 8" id="KW-0378">Hydrolase</keyword>
<dbReference type="GO" id="GO:0004743">
    <property type="term" value="F:pyruvate kinase activity"/>
    <property type="evidence" value="ECO:0007669"/>
    <property type="project" value="InterPro"/>
</dbReference>
<evidence type="ECO:0000313" key="12">
    <source>
        <dbReference type="Proteomes" id="UP000308768"/>
    </source>
</evidence>
<feature type="chain" id="PRO_5020478220" description="mRNA-capping enzyme subunit beta" evidence="9">
    <location>
        <begin position="17"/>
        <end position="538"/>
    </location>
</feature>
<dbReference type="InterPro" id="IPR015813">
    <property type="entry name" value="Pyrv/PenolPyrv_kinase-like_dom"/>
</dbReference>
<dbReference type="GO" id="GO:0030955">
    <property type="term" value="F:potassium ion binding"/>
    <property type="evidence" value="ECO:0007669"/>
    <property type="project" value="InterPro"/>
</dbReference>
<evidence type="ECO:0000256" key="8">
    <source>
        <dbReference type="RuleBase" id="RU367053"/>
    </source>
</evidence>
<evidence type="ECO:0000256" key="1">
    <source>
        <dbReference type="ARBA" id="ARBA00001946"/>
    </source>
</evidence>
<dbReference type="GO" id="GO:0140818">
    <property type="term" value="F:mRNA 5'-triphosphate monophosphatase activity"/>
    <property type="evidence" value="ECO:0007669"/>
    <property type="project" value="UniProtKB-EC"/>
</dbReference>
<dbReference type="GO" id="GO:0004651">
    <property type="term" value="F:polynucleotide 5'-phosphatase activity"/>
    <property type="evidence" value="ECO:0007669"/>
    <property type="project" value="UniProtKB-UniRule"/>
</dbReference>
<sequence length="538" mass="59926">MKTLSASLAFLPVVLAASPFLLFPFSTKQPNGSPEGQTNYYNTIFNIAASSIASNGTNVTDTAYCWVSWGDNCDLCTPSYAYSTYVPTGWIQCDKSSSQADFGNKGGLFAFRLHPYFSIGNVTIDVSHNVTDAFNQRTRILTHCASLTYKYKKAYMANALDHLSYGKTRIEWVSQLNTEYKPAKNFRRTSIIGTIGPKTNSAERINILRKAGLNVVRMNFSHGSYEYHQSVIDNAREAEKSQEGRPLAIALDTKGPEIRTGNTIGDADIPIAAGTEMNITTDEKYATVSDDKNISTKERIQLPVETATVINRDYLVEFQSSMTERKHKTLNSFLNKCVQDSYNRSGQKQHAVRYEHRYERDTFQGFSATGVSSLPANIQRNLNPAHRPKIRTTTNTKTGEQIAKILKGRLADLHIYSPSTEFDYRISVSLEYAVPDALAALVVDPDVPGARVVQKQPARIKDRLSYSHLSTYLMDLTQVTDGSSGEKTHEMEIELDVVELRKHAALLESGAENRYEKVVKGLLDNCFILARAATEAQT</sequence>
<dbReference type="EC" id="3.6.1.74" evidence="8"/>
<keyword evidence="12" id="KW-1185">Reference proteome</keyword>
<gene>
    <name evidence="11" type="ORF">B0A49_02526</name>
</gene>
<keyword evidence="9" id="KW-0732">Signal</keyword>
<comment type="function">
    <text evidence="8">First step of mRNA capping. Converts the 5'-triphosphate end of a nascent mRNA chain into a diphosphate end.</text>
</comment>
<proteinExistence type="inferred from homology"/>
<dbReference type="SUPFAM" id="SSF51621">
    <property type="entry name" value="Phosphoenolpyruvate/pyruvate domain"/>
    <property type="match status" value="1"/>
</dbReference>
<dbReference type="SUPFAM" id="SSF55154">
    <property type="entry name" value="CYTH-like phosphatases"/>
    <property type="match status" value="1"/>
</dbReference>
<dbReference type="InterPro" id="IPR040343">
    <property type="entry name" value="Cet1/Ctl1"/>
</dbReference>
<dbReference type="Pfam" id="PF02940">
    <property type="entry name" value="mRNA_triPase"/>
    <property type="match status" value="1"/>
</dbReference>
<evidence type="ECO:0000259" key="10">
    <source>
        <dbReference type="Pfam" id="PF02940"/>
    </source>
</evidence>
<dbReference type="CDD" id="cd07470">
    <property type="entry name" value="CYTH-like_mRNA_RTPase"/>
    <property type="match status" value="1"/>
</dbReference>